<protein>
    <submittedName>
        <fullName evidence="1">Uncharacterized protein</fullName>
    </submittedName>
</protein>
<organism evidence="1 2">
    <name type="scientific">Taibaiella lutea</name>
    <dbReference type="NCBI Taxonomy" id="2608001"/>
    <lineage>
        <taxon>Bacteria</taxon>
        <taxon>Pseudomonadati</taxon>
        <taxon>Bacteroidota</taxon>
        <taxon>Chitinophagia</taxon>
        <taxon>Chitinophagales</taxon>
        <taxon>Chitinophagaceae</taxon>
        <taxon>Taibaiella</taxon>
    </lineage>
</organism>
<gene>
    <name evidence="1" type="ORF">F0919_14930</name>
</gene>
<dbReference type="Proteomes" id="UP000323632">
    <property type="component" value="Unassembled WGS sequence"/>
</dbReference>
<dbReference type="RefSeq" id="WP_150033596.1">
    <property type="nucleotide sequence ID" value="NZ_VWSH01000004.1"/>
</dbReference>
<comment type="caution">
    <text evidence="1">The sequence shown here is derived from an EMBL/GenBank/DDBJ whole genome shotgun (WGS) entry which is preliminary data.</text>
</comment>
<sequence>METAGIAELKKKLDTLSQKGIKELCLRLAKYKKENKELLSYLLFYTDDEETYIHEIKEEMNTAFDEINQGSLHWAKKSIRKILRMVTKYIKYSGNKQTEAELLIYFCQQMKRSVKGFSNSPTLLNLYQRQVQRIEKAVRSLHEDLQYDYESIIAALEI</sequence>
<proteinExistence type="predicted"/>
<name>A0A5M6CAE5_9BACT</name>
<dbReference type="AlphaFoldDB" id="A0A5M6CAE5"/>
<evidence type="ECO:0000313" key="1">
    <source>
        <dbReference type="EMBL" id="KAA5532094.1"/>
    </source>
</evidence>
<dbReference type="EMBL" id="VWSH01000004">
    <property type="protein sequence ID" value="KAA5532094.1"/>
    <property type="molecule type" value="Genomic_DNA"/>
</dbReference>
<keyword evidence="2" id="KW-1185">Reference proteome</keyword>
<reference evidence="1 2" key="1">
    <citation type="submission" date="2019-09" db="EMBL/GenBank/DDBJ databases">
        <title>Genome sequence and assembly of Taibaiella sp.</title>
        <authorList>
            <person name="Chhetri G."/>
        </authorList>
    </citation>
    <scope>NUCLEOTIDE SEQUENCE [LARGE SCALE GENOMIC DNA]</scope>
    <source>
        <strain evidence="1 2">KVB11</strain>
    </source>
</reference>
<accession>A0A5M6CAE5</accession>
<evidence type="ECO:0000313" key="2">
    <source>
        <dbReference type="Proteomes" id="UP000323632"/>
    </source>
</evidence>